<proteinExistence type="predicted"/>
<gene>
    <name evidence="1" type="ORF">RPERSI_LOCUS23903</name>
</gene>
<feature type="non-terminal residue" evidence="1">
    <location>
        <position position="1"/>
    </location>
</feature>
<feature type="non-terminal residue" evidence="1">
    <location>
        <position position="323"/>
    </location>
</feature>
<evidence type="ECO:0000313" key="1">
    <source>
        <dbReference type="EMBL" id="CAG8814045.1"/>
    </source>
</evidence>
<sequence>NQKQITSQSTSNTEEIIASSSKEITAKTNQEVIKNFNKKLLDFAINSRNENKEKYYGDEFNSMDKQTRGDLSRFRWLKDLINYEKYSELEVIRLAKKLQIHESDEKLSEIYEDEAASTSEGKEIIKAEISQELTKAKDIFENFKLSEVSQEEIQKKIERKWEKLYQRRIYIAIPTQKGVFGGVKKLVNNAIGDLENQRNKIVKKINKLIDARNEEVAEAREVIKALEIINQEAKNKNVDLQAKNKDLNEKSDRKIKNLQEQIKELNEQLKGIQEREEKLKEFRTKQLAREFEEKNKVGEKRIKGLTMSPEETIKDLEKRLEET</sequence>
<evidence type="ECO:0000313" key="2">
    <source>
        <dbReference type="Proteomes" id="UP000789920"/>
    </source>
</evidence>
<comment type="caution">
    <text evidence="1">The sequence shown here is derived from an EMBL/GenBank/DDBJ whole genome shotgun (WGS) entry which is preliminary data.</text>
</comment>
<protein>
    <submittedName>
        <fullName evidence="1">6371_t:CDS:1</fullName>
    </submittedName>
</protein>
<dbReference type="EMBL" id="CAJVQC010075689">
    <property type="protein sequence ID" value="CAG8814045.1"/>
    <property type="molecule type" value="Genomic_DNA"/>
</dbReference>
<name>A0ACA9RYV0_9GLOM</name>
<dbReference type="Proteomes" id="UP000789920">
    <property type="component" value="Unassembled WGS sequence"/>
</dbReference>
<organism evidence="1 2">
    <name type="scientific">Racocetra persica</name>
    <dbReference type="NCBI Taxonomy" id="160502"/>
    <lineage>
        <taxon>Eukaryota</taxon>
        <taxon>Fungi</taxon>
        <taxon>Fungi incertae sedis</taxon>
        <taxon>Mucoromycota</taxon>
        <taxon>Glomeromycotina</taxon>
        <taxon>Glomeromycetes</taxon>
        <taxon>Diversisporales</taxon>
        <taxon>Gigasporaceae</taxon>
        <taxon>Racocetra</taxon>
    </lineage>
</organism>
<keyword evidence="2" id="KW-1185">Reference proteome</keyword>
<accession>A0ACA9RYV0</accession>
<reference evidence="1" key="1">
    <citation type="submission" date="2021-06" db="EMBL/GenBank/DDBJ databases">
        <authorList>
            <person name="Kallberg Y."/>
            <person name="Tangrot J."/>
            <person name="Rosling A."/>
        </authorList>
    </citation>
    <scope>NUCLEOTIDE SEQUENCE</scope>
    <source>
        <strain evidence="1">MA461A</strain>
    </source>
</reference>